<feature type="chain" id="PRO_5047266733" description="DUF4890 domain-containing protein" evidence="1">
    <location>
        <begin position="21"/>
        <end position="115"/>
    </location>
</feature>
<evidence type="ECO:0008006" key="4">
    <source>
        <dbReference type="Google" id="ProtNLM"/>
    </source>
</evidence>
<dbReference type="EMBL" id="JBHULV010000038">
    <property type="protein sequence ID" value="MFD2732254.1"/>
    <property type="molecule type" value="Genomic_DNA"/>
</dbReference>
<proteinExistence type="predicted"/>
<protein>
    <recommendedName>
        <fullName evidence="4">DUF4890 domain-containing protein</fullName>
    </recommendedName>
</protein>
<keyword evidence="1" id="KW-0732">Signal</keyword>
<gene>
    <name evidence="2" type="ORF">ACFSSE_11125</name>
</gene>
<feature type="signal peptide" evidence="1">
    <location>
        <begin position="1"/>
        <end position="20"/>
    </location>
</feature>
<sequence>MKKYLLSIALLVAVSATSFAQQKSAEDRAKKTTETMDTNLTLTAEQKTKIYDANVEKIKATDALKLVAGEGNKPDAEKMKAVNKKFNDVVKATLTEEQKAKMAEMKAQNAKPKEN</sequence>
<name>A0ABW5TTN8_9SPHI</name>
<dbReference type="RefSeq" id="WP_379047774.1">
    <property type="nucleotide sequence ID" value="NZ_JBHSKW010000068.1"/>
</dbReference>
<evidence type="ECO:0000313" key="3">
    <source>
        <dbReference type="Proteomes" id="UP001597546"/>
    </source>
</evidence>
<accession>A0ABW5TTN8</accession>
<comment type="caution">
    <text evidence="2">The sequence shown here is derived from an EMBL/GenBank/DDBJ whole genome shotgun (WGS) entry which is preliminary data.</text>
</comment>
<keyword evidence="3" id="KW-1185">Reference proteome</keyword>
<organism evidence="2 3">
    <name type="scientific">Pedobacter alpinus</name>
    <dbReference type="NCBI Taxonomy" id="1590643"/>
    <lineage>
        <taxon>Bacteria</taxon>
        <taxon>Pseudomonadati</taxon>
        <taxon>Bacteroidota</taxon>
        <taxon>Sphingobacteriia</taxon>
        <taxon>Sphingobacteriales</taxon>
        <taxon>Sphingobacteriaceae</taxon>
        <taxon>Pedobacter</taxon>
    </lineage>
</organism>
<evidence type="ECO:0000313" key="2">
    <source>
        <dbReference type="EMBL" id="MFD2732254.1"/>
    </source>
</evidence>
<reference evidence="3" key="1">
    <citation type="journal article" date="2019" name="Int. J. Syst. Evol. Microbiol.">
        <title>The Global Catalogue of Microorganisms (GCM) 10K type strain sequencing project: providing services to taxonomists for standard genome sequencing and annotation.</title>
        <authorList>
            <consortium name="The Broad Institute Genomics Platform"/>
            <consortium name="The Broad Institute Genome Sequencing Center for Infectious Disease"/>
            <person name="Wu L."/>
            <person name="Ma J."/>
        </authorList>
    </citation>
    <scope>NUCLEOTIDE SEQUENCE [LARGE SCALE GENOMIC DNA]</scope>
    <source>
        <strain evidence="3">KCTC 42456</strain>
    </source>
</reference>
<dbReference type="Proteomes" id="UP001597546">
    <property type="component" value="Unassembled WGS sequence"/>
</dbReference>
<evidence type="ECO:0000256" key="1">
    <source>
        <dbReference type="SAM" id="SignalP"/>
    </source>
</evidence>